<evidence type="ECO:0000313" key="4">
    <source>
        <dbReference type="Proteomes" id="UP000242381"/>
    </source>
</evidence>
<keyword evidence="1" id="KW-0472">Membrane</keyword>
<evidence type="ECO:0000256" key="2">
    <source>
        <dbReference type="SAM" id="SignalP"/>
    </source>
</evidence>
<dbReference type="Proteomes" id="UP000242381">
    <property type="component" value="Unassembled WGS sequence"/>
</dbReference>
<feature type="chain" id="PRO_5012281236" description="Galactose oxidase" evidence="2">
    <location>
        <begin position="24"/>
        <end position="581"/>
    </location>
</feature>
<dbReference type="OMA" id="GQNILMY"/>
<dbReference type="AlphaFoldDB" id="A0A1X0RKW0"/>
<reference evidence="3 4" key="1">
    <citation type="journal article" date="2016" name="Proc. Natl. Acad. Sci. U.S.A.">
        <title>Lipid metabolic changes in an early divergent fungus govern the establishment of a mutualistic symbiosis with endobacteria.</title>
        <authorList>
            <person name="Lastovetsky O.A."/>
            <person name="Gaspar M.L."/>
            <person name="Mondo S.J."/>
            <person name="LaButti K.M."/>
            <person name="Sandor L."/>
            <person name="Grigoriev I.V."/>
            <person name="Henry S.A."/>
            <person name="Pawlowska T.E."/>
        </authorList>
    </citation>
    <scope>NUCLEOTIDE SEQUENCE [LARGE SCALE GENOMIC DNA]</scope>
    <source>
        <strain evidence="3 4">ATCC 11559</strain>
    </source>
</reference>
<gene>
    <name evidence="3" type="ORF">BCV71DRAFT_259032</name>
</gene>
<organism evidence="3 4">
    <name type="scientific">Rhizopus microsporus</name>
    <dbReference type="NCBI Taxonomy" id="58291"/>
    <lineage>
        <taxon>Eukaryota</taxon>
        <taxon>Fungi</taxon>
        <taxon>Fungi incertae sedis</taxon>
        <taxon>Mucoromycota</taxon>
        <taxon>Mucoromycotina</taxon>
        <taxon>Mucoromycetes</taxon>
        <taxon>Mucorales</taxon>
        <taxon>Mucorineae</taxon>
        <taxon>Rhizopodaceae</taxon>
        <taxon>Rhizopus</taxon>
    </lineage>
</organism>
<dbReference type="EMBL" id="KV921621">
    <property type="protein sequence ID" value="ORE12672.1"/>
    <property type="molecule type" value="Genomic_DNA"/>
</dbReference>
<feature type="transmembrane region" description="Helical" evidence="1">
    <location>
        <begin position="444"/>
        <end position="465"/>
    </location>
</feature>
<name>A0A1X0RKW0_RHIZD</name>
<dbReference type="InterPro" id="IPR015915">
    <property type="entry name" value="Kelch-typ_b-propeller"/>
</dbReference>
<proteinExistence type="predicted"/>
<feature type="signal peptide" evidence="2">
    <location>
        <begin position="1"/>
        <end position="23"/>
    </location>
</feature>
<evidence type="ECO:0000256" key="1">
    <source>
        <dbReference type="SAM" id="Phobius"/>
    </source>
</evidence>
<keyword evidence="2" id="KW-0732">Signal</keyword>
<evidence type="ECO:0000313" key="3">
    <source>
        <dbReference type="EMBL" id="ORE12672.1"/>
    </source>
</evidence>
<evidence type="ECO:0008006" key="5">
    <source>
        <dbReference type="Google" id="ProtNLM"/>
    </source>
</evidence>
<sequence>MNIHCRLVLYLRWYCILASIVTADLLPGRSSPACVFLNRKIYCYGGDQGGIFAGSPVYALSLDSSNPVSIKDMNVNWTQVLIKNSFDPEARQNPQFVALSDNRRLIINGGSQYDRNPVKNRSIVFDAQDNTWQKLPDFPSENNTRSEGTAISIPSAIGDTVVLFGGKMINVYTIDFGKGTAVTKTNTPYMNSTIYNTSPEIWAYLTPQLDIPITSTPIGQSATFNQRSGIIYYFGGKTCSTINHYLSLSGLPSRDDYINCTFSSLAWGYIFDTKKAMWDRNNYTAFTGSKIPSSRQHLTTVLASDFQHVIMYGGENDAQGTKCKAEKKHYIDFGAVVSDFLYTLDLNNNTWTQVNVETNGSDLTRASHSAVLVNSTLFILFGKNSNGYATTMLAYNVTDLSNIHPINYYYSDTISTNTTMDQPSPLTPSAPHSDTESLSAGAKAGIAVGSIVGAVAIFSALFLFYRKKSKEHIQPSVQDPDEHIMDEKNDLDWNNIERQYFELDTPSTTAVAESLYRNSTDQQALPPNANTSSTYTVLKTTEISQTPSVKITHTMESSVQTPDALIFHITGLSQTPDAVTK</sequence>
<keyword evidence="1" id="KW-0812">Transmembrane</keyword>
<accession>A0A1X0RKW0</accession>
<dbReference type="PANTHER" id="PTHR23244">
    <property type="entry name" value="KELCH REPEAT DOMAIN"/>
    <property type="match status" value="1"/>
</dbReference>
<dbReference type="SUPFAM" id="SSF117281">
    <property type="entry name" value="Kelch motif"/>
    <property type="match status" value="2"/>
</dbReference>
<dbReference type="Gene3D" id="2.120.10.80">
    <property type="entry name" value="Kelch-type beta propeller"/>
    <property type="match status" value="2"/>
</dbReference>
<dbReference type="VEuPathDB" id="FungiDB:BCV72DRAFT_261846"/>
<protein>
    <recommendedName>
        <fullName evidence="5">Galactose oxidase</fullName>
    </recommendedName>
</protein>
<keyword evidence="1" id="KW-1133">Transmembrane helix</keyword>